<dbReference type="AlphaFoldDB" id="A0A397VYN2"/>
<dbReference type="Proteomes" id="UP000266673">
    <property type="component" value="Unassembled WGS sequence"/>
</dbReference>
<organism evidence="1 2">
    <name type="scientific">Gigaspora rosea</name>
    <dbReference type="NCBI Taxonomy" id="44941"/>
    <lineage>
        <taxon>Eukaryota</taxon>
        <taxon>Fungi</taxon>
        <taxon>Fungi incertae sedis</taxon>
        <taxon>Mucoromycota</taxon>
        <taxon>Glomeromycotina</taxon>
        <taxon>Glomeromycetes</taxon>
        <taxon>Diversisporales</taxon>
        <taxon>Gigasporaceae</taxon>
        <taxon>Gigaspora</taxon>
    </lineage>
</organism>
<proteinExistence type="predicted"/>
<sequence length="101" mass="11651">MELNKLPINIKKTIPLLQKQLRHANIQGTLIISQTKVSEIGIKKINRKQQENSFQNLPKIEGSDWHKQIKTLCTCISSSSTNSTTQLGYYYYFRTLCEAYS</sequence>
<protein>
    <submittedName>
        <fullName evidence="1">Uncharacterized protein</fullName>
    </submittedName>
</protein>
<evidence type="ECO:0000313" key="1">
    <source>
        <dbReference type="EMBL" id="RIB25113.1"/>
    </source>
</evidence>
<evidence type="ECO:0000313" key="2">
    <source>
        <dbReference type="Proteomes" id="UP000266673"/>
    </source>
</evidence>
<comment type="caution">
    <text evidence="1">The sequence shown here is derived from an EMBL/GenBank/DDBJ whole genome shotgun (WGS) entry which is preliminary data.</text>
</comment>
<name>A0A397VYN2_9GLOM</name>
<keyword evidence="2" id="KW-1185">Reference proteome</keyword>
<accession>A0A397VYN2</accession>
<reference evidence="1 2" key="1">
    <citation type="submission" date="2018-06" db="EMBL/GenBank/DDBJ databases">
        <title>Comparative genomics reveals the genomic features of Rhizophagus irregularis, R. cerebriforme, R. diaphanum and Gigaspora rosea, and their symbiotic lifestyle signature.</title>
        <authorList>
            <person name="Morin E."/>
            <person name="San Clemente H."/>
            <person name="Chen E.C.H."/>
            <person name="De La Providencia I."/>
            <person name="Hainaut M."/>
            <person name="Kuo A."/>
            <person name="Kohler A."/>
            <person name="Murat C."/>
            <person name="Tang N."/>
            <person name="Roy S."/>
            <person name="Loubradou J."/>
            <person name="Henrissat B."/>
            <person name="Grigoriev I.V."/>
            <person name="Corradi N."/>
            <person name="Roux C."/>
            <person name="Martin F.M."/>
        </authorList>
    </citation>
    <scope>NUCLEOTIDE SEQUENCE [LARGE SCALE GENOMIC DNA]</scope>
    <source>
        <strain evidence="1 2">DAOM 194757</strain>
    </source>
</reference>
<gene>
    <name evidence="1" type="ORF">C2G38_2166752</name>
</gene>
<dbReference type="EMBL" id="QKWP01000187">
    <property type="protein sequence ID" value="RIB25113.1"/>
    <property type="molecule type" value="Genomic_DNA"/>
</dbReference>